<evidence type="ECO:0000259" key="1">
    <source>
        <dbReference type="Pfam" id="PF00905"/>
    </source>
</evidence>
<protein>
    <recommendedName>
        <fullName evidence="1">Penicillin-binding protein transpeptidase domain-containing protein</fullName>
    </recommendedName>
</protein>
<dbReference type="RefSeq" id="WP_309394860.1">
    <property type="nucleotide sequence ID" value="NZ_JADBEO010000075.1"/>
</dbReference>
<dbReference type="Gene3D" id="3.40.710.10">
    <property type="entry name" value="DD-peptidase/beta-lactamase superfamily"/>
    <property type="match status" value="1"/>
</dbReference>
<reference evidence="2" key="1">
    <citation type="submission" date="2020-10" db="EMBL/GenBank/DDBJ databases">
        <authorList>
            <person name="Abbas A."/>
            <person name="Razzaq R."/>
            <person name="Waqas M."/>
            <person name="Abbas N."/>
            <person name="Nielsen T.K."/>
            <person name="Hansen L.H."/>
            <person name="Hussain S."/>
            <person name="Shahid M."/>
        </authorList>
    </citation>
    <scope>NUCLEOTIDE SEQUENCE</scope>
    <source>
        <strain evidence="2">S14</strain>
    </source>
</reference>
<feature type="domain" description="Penicillin-binding protein transpeptidase" evidence="1">
    <location>
        <begin position="75"/>
        <end position="250"/>
    </location>
</feature>
<organism evidence="2 3">
    <name type="scientific">Chelatococcus sambhunathii</name>
    <dbReference type="NCBI Taxonomy" id="363953"/>
    <lineage>
        <taxon>Bacteria</taxon>
        <taxon>Pseudomonadati</taxon>
        <taxon>Pseudomonadota</taxon>
        <taxon>Alphaproteobacteria</taxon>
        <taxon>Hyphomicrobiales</taxon>
        <taxon>Chelatococcaceae</taxon>
        <taxon>Chelatococcus</taxon>
    </lineage>
</organism>
<dbReference type="Pfam" id="PF00905">
    <property type="entry name" value="Transpeptidase"/>
    <property type="match status" value="1"/>
</dbReference>
<name>A0ABU1DL18_9HYPH</name>
<dbReference type="InterPro" id="IPR001460">
    <property type="entry name" value="PCN-bd_Tpept"/>
</dbReference>
<dbReference type="EMBL" id="JADBEO010000075">
    <property type="protein sequence ID" value="MDR4308808.1"/>
    <property type="molecule type" value="Genomic_DNA"/>
</dbReference>
<sequence length="274" mass="28712">MLRSEGGTVVGARFVRLAAVGVALALSGESRADGPVDLPSAFRRAFDGVDACVAIRDVAPGAGSAVSDEAICGRRLPPCGTFELPATVIAIDRGVVPDASAPVKRNLPLQDDPSGGVSLREAFQRPIPWVYEEVARRIGSAAFDKALAGMRYGNAEVGGPVERIGTGDRSNGLTLSAPEQVEFLARLKRGELPTSSESQARTVEIMPVAKSGEASVAWKTGVCDSTGWVVGWVDRPQRSSVIFATAAHGADQKPEDLLARTRKLLAELALAPAE</sequence>
<keyword evidence="3" id="KW-1185">Reference proteome</keyword>
<gene>
    <name evidence="2" type="ORF">IHQ68_19475</name>
</gene>
<proteinExistence type="predicted"/>
<dbReference type="InterPro" id="IPR012338">
    <property type="entry name" value="Beta-lactam/transpept-like"/>
</dbReference>
<dbReference type="Proteomes" id="UP001181622">
    <property type="component" value="Unassembled WGS sequence"/>
</dbReference>
<comment type="caution">
    <text evidence="2">The sequence shown here is derived from an EMBL/GenBank/DDBJ whole genome shotgun (WGS) entry which is preliminary data.</text>
</comment>
<evidence type="ECO:0000313" key="2">
    <source>
        <dbReference type="EMBL" id="MDR4308808.1"/>
    </source>
</evidence>
<accession>A0ABU1DL18</accession>
<dbReference type="SUPFAM" id="SSF56601">
    <property type="entry name" value="beta-lactamase/transpeptidase-like"/>
    <property type="match status" value="1"/>
</dbReference>
<evidence type="ECO:0000313" key="3">
    <source>
        <dbReference type="Proteomes" id="UP001181622"/>
    </source>
</evidence>